<dbReference type="AlphaFoldDB" id="A0A1H9TDK6"/>
<evidence type="ECO:0000313" key="2">
    <source>
        <dbReference type="Proteomes" id="UP000182841"/>
    </source>
</evidence>
<dbReference type="GO" id="GO:0016874">
    <property type="term" value="F:ligase activity"/>
    <property type="evidence" value="ECO:0007669"/>
    <property type="project" value="UniProtKB-KW"/>
</dbReference>
<name>A0A1H9TDK6_9ACTN</name>
<dbReference type="Proteomes" id="UP000182841">
    <property type="component" value="Unassembled WGS sequence"/>
</dbReference>
<dbReference type="OrthoDB" id="2082235at2"/>
<dbReference type="SUPFAM" id="SSF55144">
    <property type="entry name" value="LigT-like"/>
    <property type="match status" value="1"/>
</dbReference>
<protein>
    <submittedName>
        <fullName evidence="1">2'-5' RNA ligase superfamily protein</fullName>
    </submittedName>
</protein>
<accession>A0A1H9TDK6</accession>
<dbReference type="EMBL" id="FOGO01000006">
    <property type="protein sequence ID" value="SER95325.1"/>
    <property type="molecule type" value="Genomic_DNA"/>
</dbReference>
<dbReference type="Gene3D" id="3.90.1140.10">
    <property type="entry name" value="Cyclic phosphodiesterase"/>
    <property type="match status" value="1"/>
</dbReference>
<organism evidence="1 2">
    <name type="scientific">Streptomyces qinglanensis</name>
    <dbReference type="NCBI Taxonomy" id="943816"/>
    <lineage>
        <taxon>Bacteria</taxon>
        <taxon>Bacillati</taxon>
        <taxon>Actinomycetota</taxon>
        <taxon>Actinomycetes</taxon>
        <taxon>Kitasatosporales</taxon>
        <taxon>Streptomycetaceae</taxon>
        <taxon>Streptomyces</taxon>
    </lineage>
</organism>
<dbReference type="InterPro" id="IPR009097">
    <property type="entry name" value="Cyclic_Pdiesterase"/>
</dbReference>
<dbReference type="STRING" id="943816.AN217_17735"/>
<keyword evidence="1" id="KW-0436">Ligase</keyword>
<dbReference type="RefSeq" id="WP_075000701.1">
    <property type="nucleotide sequence ID" value="NZ_FOGO01000006.1"/>
</dbReference>
<keyword evidence="2" id="KW-1185">Reference proteome</keyword>
<sequence length="184" mass="19702">MDTGTPDSGEGWPVAAGTTALSVLLPEVDPLVRGWRARYDTAARYGGTAHLTVLFPFLHRDRIRGPQRAALTALYARHRPFTVAFGRCGSFPGVLHLVPEPAAPLRALTAAAAARWPSHPPYGGVLGAVEPHLTVANSGGPGVHRRIAAHLTARLPVTARVSRVELVVHEEGRWRPWLGFPLGG</sequence>
<evidence type="ECO:0000313" key="1">
    <source>
        <dbReference type="EMBL" id="SER95325.1"/>
    </source>
</evidence>
<reference evidence="2" key="1">
    <citation type="submission" date="2016-10" db="EMBL/GenBank/DDBJ databases">
        <authorList>
            <person name="Varghese N."/>
            <person name="Submissions S."/>
        </authorList>
    </citation>
    <scope>NUCLEOTIDE SEQUENCE [LARGE SCALE GENOMIC DNA]</scope>
    <source>
        <strain evidence="2">CGMCC 4.6825</strain>
    </source>
</reference>
<proteinExistence type="predicted"/>
<gene>
    <name evidence="1" type="ORF">SAMN05421870_10648</name>
</gene>
<dbReference type="Pfam" id="PF13563">
    <property type="entry name" value="2_5_RNA_ligase2"/>
    <property type="match status" value="1"/>
</dbReference>